<evidence type="ECO:0000256" key="4">
    <source>
        <dbReference type="SAM" id="MobiDB-lite"/>
    </source>
</evidence>
<keyword evidence="3" id="KW-0413">Isomerase</keyword>
<keyword evidence="2" id="KW-0819">tRNA processing</keyword>
<feature type="domain" description="Pseudouridine synthase I TruA alpha/beta" evidence="5">
    <location>
        <begin position="348"/>
        <end position="446"/>
    </location>
</feature>
<evidence type="ECO:0000256" key="2">
    <source>
        <dbReference type="ARBA" id="ARBA00022694"/>
    </source>
</evidence>
<evidence type="ECO:0000313" key="6">
    <source>
        <dbReference type="EMBL" id="CAL1714563.1"/>
    </source>
</evidence>
<sequence length="593" mass="67551">MSALCMFHHLLWRRILNPLSLHQLRQPIRLSQWFTRSLTIDHYPFALMQSDQSEPTLKRSQAEMLEDGASEPKRVKVSEESSAEQHRTSPVEQNLQEVNAATQGESSRASSERPQSKKQKKLEKRSDRRSRRRATLRPDGEEHAESLEPKAPRLPKRQCALLIGYSGAGYNGMQMQYDTNVKTIEGTLFNALVKAGAVSQDNADDPVKVNLGRAARTDAGVHAAGNLISMKIITQVPDVPDLVARINEELPPEIRLWNFLRVQNSFNARGVCDSRKYTYFFPSYLLIPPKPGSGLHKIILNQAPEGYEQQAHPFWVDISPESSPDDDMRRKRLWRVSQDVVEKLREVANKFVGSHNFHNFTVGASPKDASSRRVIREIEIADPVVYGDTEWIAVLLHGQSFMFHQRKMIAALILIARTGTPAEVISELYGIRQLFIPRMPALGLLLEYPLFNSYNKKTEPLRENKTPEDPEYRPTIDFEVHRAEIDKFKQEFIYSGMRAVEDRDGIFDAWIRTIDSYVGNDLSYFNPTGKIPEEAVIQMGVKRPNPFRERKRFDATSFPEGSRERISDAADLGDAEADDELKLDKKKLAELEG</sequence>
<evidence type="ECO:0000256" key="1">
    <source>
        <dbReference type="ARBA" id="ARBA00009375"/>
    </source>
</evidence>
<evidence type="ECO:0000259" key="5">
    <source>
        <dbReference type="Pfam" id="PF01416"/>
    </source>
</evidence>
<dbReference type="CDD" id="cd02568">
    <property type="entry name" value="PseudoU_synth_PUS1_PUS2"/>
    <property type="match status" value="1"/>
</dbReference>
<organism evidence="6 7">
    <name type="scientific">Somion occarium</name>
    <dbReference type="NCBI Taxonomy" id="3059160"/>
    <lineage>
        <taxon>Eukaryota</taxon>
        <taxon>Fungi</taxon>
        <taxon>Dikarya</taxon>
        <taxon>Basidiomycota</taxon>
        <taxon>Agaricomycotina</taxon>
        <taxon>Agaricomycetes</taxon>
        <taxon>Polyporales</taxon>
        <taxon>Cerrenaceae</taxon>
        <taxon>Somion</taxon>
    </lineage>
</organism>
<dbReference type="EMBL" id="OZ037951">
    <property type="protein sequence ID" value="CAL1714563.1"/>
    <property type="molecule type" value="Genomic_DNA"/>
</dbReference>
<name>A0ABP1E582_9APHY</name>
<dbReference type="Gene3D" id="3.30.70.660">
    <property type="entry name" value="Pseudouridine synthase I, catalytic domain, C-terminal subdomain"/>
    <property type="match status" value="1"/>
</dbReference>
<feature type="compositionally biased region" description="Polar residues" evidence="4">
    <location>
        <begin position="90"/>
        <end position="109"/>
    </location>
</feature>
<feature type="compositionally biased region" description="Basic and acidic residues" evidence="4">
    <location>
        <begin position="136"/>
        <end position="151"/>
    </location>
</feature>
<dbReference type="Proteomes" id="UP001497453">
    <property type="component" value="Chromosome 8"/>
</dbReference>
<gene>
    <name evidence="6" type="ORF">GFSPODELE1_LOCUS9825</name>
</gene>
<keyword evidence="7" id="KW-1185">Reference proteome</keyword>
<dbReference type="InterPro" id="IPR020095">
    <property type="entry name" value="PsdUridine_synth_TruA_C"/>
</dbReference>
<protein>
    <recommendedName>
        <fullName evidence="5">Pseudouridine synthase I TruA alpha/beta domain-containing protein</fullName>
    </recommendedName>
</protein>
<feature type="region of interest" description="Disordered" evidence="4">
    <location>
        <begin position="52"/>
        <end position="153"/>
    </location>
</feature>
<feature type="compositionally biased region" description="Basic and acidic residues" evidence="4">
    <location>
        <begin position="70"/>
        <end position="89"/>
    </location>
</feature>
<comment type="similarity">
    <text evidence="1">Belongs to the tRNA pseudouridine synthase TruA family.</text>
</comment>
<evidence type="ECO:0000313" key="7">
    <source>
        <dbReference type="Proteomes" id="UP001497453"/>
    </source>
</evidence>
<dbReference type="InterPro" id="IPR020094">
    <property type="entry name" value="TruA/RsuA/RluB/E/F_N"/>
</dbReference>
<accession>A0ABP1E582</accession>
<feature type="region of interest" description="Disordered" evidence="4">
    <location>
        <begin position="548"/>
        <end position="573"/>
    </location>
</feature>
<reference evidence="7" key="1">
    <citation type="submission" date="2024-04" db="EMBL/GenBank/DDBJ databases">
        <authorList>
            <person name="Shaw F."/>
            <person name="Minotto A."/>
        </authorList>
    </citation>
    <scope>NUCLEOTIDE SEQUENCE [LARGE SCALE GENOMIC DNA]</scope>
</reference>
<dbReference type="InterPro" id="IPR020103">
    <property type="entry name" value="PsdUridine_synth_cat_dom_sf"/>
</dbReference>
<dbReference type="PANTHER" id="PTHR11142:SF4">
    <property type="entry name" value="PSEUDOURIDYLATE SYNTHASE 1 HOMOLOG"/>
    <property type="match status" value="1"/>
</dbReference>
<dbReference type="PANTHER" id="PTHR11142">
    <property type="entry name" value="PSEUDOURIDYLATE SYNTHASE"/>
    <property type="match status" value="1"/>
</dbReference>
<dbReference type="InterPro" id="IPR020097">
    <property type="entry name" value="PsdUridine_synth_TruA_a/b_dom"/>
</dbReference>
<dbReference type="Gene3D" id="3.30.70.580">
    <property type="entry name" value="Pseudouridine synthase I, catalytic domain, N-terminal subdomain"/>
    <property type="match status" value="1"/>
</dbReference>
<evidence type="ECO:0000256" key="3">
    <source>
        <dbReference type="ARBA" id="ARBA00023235"/>
    </source>
</evidence>
<dbReference type="InterPro" id="IPR041708">
    <property type="entry name" value="PUS1/PUS2-like"/>
</dbReference>
<dbReference type="InterPro" id="IPR001406">
    <property type="entry name" value="PsdUridine_synth_TruA"/>
</dbReference>
<feature type="compositionally biased region" description="Basic residues" evidence="4">
    <location>
        <begin position="116"/>
        <end position="135"/>
    </location>
</feature>
<dbReference type="NCBIfam" id="TIGR00071">
    <property type="entry name" value="hisT_truA"/>
    <property type="match status" value="1"/>
</dbReference>
<dbReference type="Pfam" id="PF01416">
    <property type="entry name" value="PseudoU_synth_1"/>
    <property type="match status" value="1"/>
</dbReference>
<proteinExistence type="inferred from homology"/>
<dbReference type="SUPFAM" id="SSF55120">
    <property type="entry name" value="Pseudouridine synthase"/>
    <property type="match status" value="1"/>
</dbReference>